<keyword evidence="3" id="KW-1185">Reference proteome</keyword>
<dbReference type="Pfam" id="PF25182">
    <property type="entry name" value="NonGDSL"/>
    <property type="match status" value="1"/>
</dbReference>
<comment type="caution">
    <text evidence="2">The sequence shown here is derived from an EMBL/GenBank/DDBJ whole genome shotgun (WGS) entry which is preliminary data.</text>
</comment>
<dbReference type="SUPFAM" id="SSF52266">
    <property type="entry name" value="SGNH hydrolase"/>
    <property type="match status" value="1"/>
</dbReference>
<sequence>MRTAARRLLATVTAALLMGLSAEAWSGPPVDAACAVPDSVLTVDTALPRVAERLNAGLPLSILVVNSVKPAPRPATVGYPVRLAKELKARLPGRQVDVLVLSLPGEMAPGMVAPLLDAVSQQQTALVVWQTGTVDAMRSLDPESFGTALENGIAAVQRMGADLVVMDMQYSPHTAQVIDFAPYVNYVAWMSRNDGVFHFPRYAIMRHWVEEGRVDFADESPQAKQDAYEFVHRCIGQLLAESIAAMIDTMHGAPP</sequence>
<proteinExistence type="predicted"/>
<evidence type="ECO:0008006" key="4">
    <source>
        <dbReference type="Google" id="ProtNLM"/>
    </source>
</evidence>
<dbReference type="Gene3D" id="3.40.50.1110">
    <property type="entry name" value="SGNH hydrolase"/>
    <property type="match status" value="1"/>
</dbReference>
<feature type="chain" id="PRO_5018672921" description="SGNH/GDSL hydrolase family protein" evidence="1">
    <location>
        <begin position="27"/>
        <end position="255"/>
    </location>
</feature>
<accession>A0A3S0XCC6</accession>
<dbReference type="InterPro" id="IPR057572">
    <property type="entry name" value="NonGDSL"/>
</dbReference>
<dbReference type="AlphaFoldDB" id="A0A3S0XCC6"/>
<reference evidence="2 3" key="1">
    <citation type="submission" date="2018-12" db="EMBL/GenBank/DDBJ databases">
        <authorList>
            <person name="Yang Y."/>
        </authorList>
    </citation>
    <scope>NUCLEOTIDE SEQUENCE [LARGE SCALE GENOMIC DNA]</scope>
    <source>
        <strain evidence="2 3">GSF71</strain>
    </source>
</reference>
<dbReference type="EMBL" id="RZIJ01000005">
    <property type="protein sequence ID" value="RUQ73625.1"/>
    <property type="molecule type" value="Genomic_DNA"/>
</dbReference>
<dbReference type="Proteomes" id="UP000280346">
    <property type="component" value="Unassembled WGS sequence"/>
</dbReference>
<evidence type="ECO:0000313" key="2">
    <source>
        <dbReference type="EMBL" id="RUQ73625.1"/>
    </source>
</evidence>
<evidence type="ECO:0000256" key="1">
    <source>
        <dbReference type="SAM" id="SignalP"/>
    </source>
</evidence>
<name>A0A3S0XCC6_9PROT</name>
<dbReference type="OrthoDB" id="7203637at2"/>
<gene>
    <name evidence="2" type="ORF">EJ913_08110</name>
</gene>
<dbReference type="GO" id="GO:0016788">
    <property type="term" value="F:hydrolase activity, acting on ester bonds"/>
    <property type="evidence" value="ECO:0007669"/>
    <property type="project" value="UniProtKB-ARBA"/>
</dbReference>
<protein>
    <recommendedName>
        <fullName evidence="4">SGNH/GDSL hydrolase family protein</fullName>
    </recommendedName>
</protein>
<dbReference type="RefSeq" id="WP_126996608.1">
    <property type="nucleotide sequence ID" value="NZ_JAKOAR010000067.1"/>
</dbReference>
<evidence type="ECO:0000313" key="3">
    <source>
        <dbReference type="Proteomes" id="UP000280346"/>
    </source>
</evidence>
<organism evidence="2 3">
    <name type="scientific">Azospirillum doebereinerae</name>
    <dbReference type="NCBI Taxonomy" id="92933"/>
    <lineage>
        <taxon>Bacteria</taxon>
        <taxon>Pseudomonadati</taxon>
        <taxon>Pseudomonadota</taxon>
        <taxon>Alphaproteobacteria</taxon>
        <taxon>Rhodospirillales</taxon>
        <taxon>Azospirillaceae</taxon>
        <taxon>Azospirillum</taxon>
    </lineage>
</organism>
<keyword evidence="1" id="KW-0732">Signal</keyword>
<feature type="signal peptide" evidence="1">
    <location>
        <begin position="1"/>
        <end position="26"/>
    </location>
</feature>
<dbReference type="InterPro" id="IPR036514">
    <property type="entry name" value="SGNH_hydro_sf"/>
</dbReference>